<comment type="caution">
    <text evidence="2">The sequence shown here is derived from an EMBL/GenBank/DDBJ whole genome shotgun (WGS) entry which is preliminary data.</text>
</comment>
<dbReference type="EMBL" id="VSRR010001848">
    <property type="protein sequence ID" value="MPC28062.1"/>
    <property type="molecule type" value="Genomic_DNA"/>
</dbReference>
<evidence type="ECO:0008006" key="4">
    <source>
        <dbReference type="Google" id="ProtNLM"/>
    </source>
</evidence>
<reference evidence="2 3" key="1">
    <citation type="submission" date="2019-05" db="EMBL/GenBank/DDBJ databases">
        <title>Another draft genome of Portunus trituberculatus and its Hox gene families provides insights of decapod evolution.</title>
        <authorList>
            <person name="Jeong J.-H."/>
            <person name="Song I."/>
            <person name="Kim S."/>
            <person name="Choi T."/>
            <person name="Kim D."/>
            <person name="Ryu S."/>
            <person name="Kim W."/>
        </authorList>
    </citation>
    <scope>NUCLEOTIDE SEQUENCE [LARGE SCALE GENOMIC DNA]</scope>
    <source>
        <tissue evidence="2">Muscle</tissue>
    </source>
</reference>
<accession>A0A5B7E209</accession>
<dbReference type="Proteomes" id="UP000324222">
    <property type="component" value="Unassembled WGS sequence"/>
</dbReference>
<keyword evidence="3" id="KW-1185">Reference proteome</keyword>
<sequence>MYCRRSFQTTTTTTSFHYHKATGYRELESTELPYPSLSHAPRDARKLTKKKKNWFRYTVLAMVVVVVVMAARHGVLPSHRTRR</sequence>
<keyword evidence="1" id="KW-0812">Transmembrane</keyword>
<keyword evidence="1" id="KW-1133">Transmembrane helix</keyword>
<dbReference type="AlphaFoldDB" id="A0A5B7E209"/>
<keyword evidence="1" id="KW-0472">Membrane</keyword>
<evidence type="ECO:0000313" key="2">
    <source>
        <dbReference type="EMBL" id="MPC28062.1"/>
    </source>
</evidence>
<name>A0A5B7E209_PORTR</name>
<gene>
    <name evidence="2" type="ORF">E2C01_021254</name>
</gene>
<organism evidence="2 3">
    <name type="scientific">Portunus trituberculatus</name>
    <name type="common">Swimming crab</name>
    <name type="synonym">Neptunus trituberculatus</name>
    <dbReference type="NCBI Taxonomy" id="210409"/>
    <lineage>
        <taxon>Eukaryota</taxon>
        <taxon>Metazoa</taxon>
        <taxon>Ecdysozoa</taxon>
        <taxon>Arthropoda</taxon>
        <taxon>Crustacea</taxon>
        <taxon>Multicrustacea</taxon>
        <taxon>Malacostraca</taxon>
        <taxon>Eumalacostraca</taxon>
        <taxon>Eucarida</taxon>
        <taxon>Decapoda</taxon>
        <taxon>Pleocyemata</taxon>
        <taxon>Brachyura</taxon>
        <taxon>Eubrachyura</taxon>
        <taxon>Portunoidea</taxon>
        <taxon>Portunidae</taxon>
        <taxon>Portuninae</taxon>
        <taxon>Portunus</taxon>
    </lineage>
</organism>
<protein>
    <recommendedName>
        <fullName evidence="4">Transmembrane protein</fullName>
    </recommendedName>
</protein>
<feature type="transmembrane region" description="Helical" evidence="1">
    <location>
        <begin position="54"/>
        <end position="75"/>
    </location>
</feature>
<evidence type="ECO:0000256" key="1">
    <source>
        <dbReference type="SAM" id="Phobius"/>
    </source>
</evidence>
<evidence type="ECO:0000313" key="3">
    <source>
        <dbReference type="Proteomes" id="UP000324222"/>
    </source>
</evidence>
<proteinExistence type="predicted"/>